<evidence type="ECO:0000256" key="1">
    <source>
        <dbReference type="SAM" id="Phobius"/>
    </source>
</evidence>
<keyword evidence="1" id="KW-0472">Membrane</keyword>
<dbReference type="EMBL" id="JAXHPL010000028">
    <property type="protein sequence ID" value="MDY6486878.1"/>
    <property type="molecule type" value="Genomic_DNA"/>
</dbReference>
<organism evidence="2 4">
    <name type="scientific">Acinetobacter faecalis</name>
    <dbReference type="NCBI Taxonomy" id="2665161"/>
    <lineage>
        <taxon>Bacteria</taxon>
        <taxon>Pseudomonadati</taxon>
        <taxon>Pseudomonadota</taxon>
        <taxon>Gammaproteobacteria</taxon>
        <taxon>Moraxellales</taxon>
        <taxon>Moraxellaceae</taxon>
        <taxon>Acinetobacter</taxon>
    </lineage>
</organism>
<proteinExistence type="predicted"/>
<dbReference type="Proteomes" id="UP001284094">
    <property type="component" value="Unassembled WGS sequence"/>
</dbReference>
<keyword evidence="5" id="KW-1185">Reference proteome</keyword>
<dbReference type="NCBIfam" id="NF040911">
    <property type="entry name" value="KGW_Acineto"/>
    <property type="match status" value="1"/>
</dbReference>
<sequence>MTKTFKIMDNKAEFKQKGWKLFGAVIVIQTVLLSASYILNSF</sequence>
<dbReference type="Proteomes" id="UP001278995">
    <property type="component" value="Unassembled WGS sequence"/>
</dbReference>
<evidence type="ECO:0000313" key="4">
    <source>
        <dbReference type="Proteomes" id="UP001278995"/>
    </source>
</evidence>
<gene>
    <name evidence="3" type="ORF">SKM48_01155</name>
    <name evidence="2" type="ORF">SKM51_06650</name>
</gene>
<dbReference type="AlphaFoldDB" id="A0AB35UYE8"/>
<comment type="caution">
    <text evidence="2">The sequence shown here is derived from an EMBL/GenBank/DDBJ whole genome shotgun (WGS) entry which is preliminary data.</text>
</comment>
<evidence type="ECO:0000313" key="3">
    <source>
        <dbReference type="EMBL" id="MDY6549384.1"/>
    </source>
</evidence>
<name>A0AB35UYE8_9GAMM</name>
<dbReference type="EMBL" id="JAXHPO010000003">
    <property type="protein sequence ID" value="MDY6549384.1"/>
    <property type="molecule type" value="Genomic_DNA"/>
</dbReference>
<reference evidence="3" key="2">
    <citation type="submission" date="2023-11" db="EMBL/GenBank/DDBJ databases">
        <authorList>
            <person name="Kyselkova M."/>
            <person name="Xanthopoulou K."/>
            <person name="Shestivska V."/>
            <person name="Spanelova P."/>
            <person name="Maixnerova M."/>
            <person name="Higgins P.G."/>
            <person name="Nemec A."/>
        </authorList>
    </citation>
    <scope>NUCLEOTIDE SEQUENCE</scope>
    <source>
        <strain evidence="3">ANC 7225</strain>
    </source>
</reference>
<dbReference type="GeneID" id="86888397"/>
<feature type="transmembrane region" description="Helical" evidence="1">
    <location>
        <begin position="21"/>
        <end position="39"/>
    </location>
</feature>
<dbReference type="RefSeq" id="WP_266095563.1">
    <property type="nucleotide sequence ID" value="NZ_JAXHPD010000002.1"/>
</dbReference>
<evidence type="ECO:0000313" key="5">
    <source>
        <dbReference type="Proteomes" id="UP001284094"/>
    </source>
</evidence>
<accession>A0AB35UYE8</accession>
<keyword evidence="1" id="KW-0812">Transmembrane</keyword>
<evidence type="ECO:0000313" key="2">
    <source>
        <dbReference type="EMBL" id="MDY6486878.1"/>
    </source>
</evidence>
<keyword evidence="1" id="KW-1133">Transmembrane helix</keyword>
<reference evidence="2 4" key="1">
    <citation type="submission" date="2023-11" db="EMBL/GenBank/DDBJ databases">
        <title>The common occurrence of Acinetobacte faecalis in cattle feces and its emended description.</title>
        <authorList>
            <person name="Kyselkova M."/>
            <person name="Xanthopoulou K."/>
            <person name="Shestivska V."/>
            <person name="Spanelova P."/>
            <person name="Maixnerova M."/>
            <person name="Higgins P.G."/>
            <person name="Nemec A."/>
        </authorList>
    </citation>
    <scope>NUCLEOTIDE SEQUENCE [LARGE SCALE GENOMIC DNA]</scope>
    <source>
        <strain evidence="2 4">ANC 7483</strain>
    </source>
</reference>
<reference evidence="3 5" key="3">
    <citation type="journal article" date="2024" name="Syst. Appl. Microbiol.">
        <title>Evidence for the occurrence of Acinetobacter faecalis in cattle feces and its emended description.</title>
        <authorList>
            <person name="Kyselkova M."/>
            <person name="Xanthopoulou K."/>
            <person name="Shestivska V."/>
            <person name="Spanelova P."/>
            <person name="Maixnerova M."/>
            <person name="Higgins P.G."/>
            <person name="Nemec A."/>
        </authorList>
    </citation>
    <scope>NUCLEOTIDE SEQUENCE [LARGE SCALE GENOMIC DNA]</scope>
    <source>
        <strain evidence="3 5">ANC 7225</strain>
    </source>
</reference>
<protein>
    <submittedName>
        <fullName evidence="2">KGW motif small protein</fullName>
    </submittedName>
</protein>